<reference evidence="1 2" key="1">
    <citation type="submission" date="2015-11" db="EMBL/GenBank/DDBJ databases">
        <title>Genomic analysis of 38 Legionella species identifies large and diverse effector repertoires.</title>
        <authorList>
            <person name="Burstein D."/>
            <person name="Amaro F."/>
            <person name="Zusman T."/>
            <person name="Lifshitz Z."/>
            <person name="Cohen O."/>
            <person name="Gilbert J.A."/>
            <person name="Pupko T."/>
            <person name="Shuman H.A."/>
            <person name="Segal G."/>
        </authorList>
    </citation>
    <scope>NUCLEOTIDE SEQUENCE [LARGE SCALE GENOMIC DNA]</scope>
    <source>
        <strain evidence="1 2">CDC#72-OH-14</strain>
    </source>
</reference>
<dbReference type="InterPro" id="IPR009050">
    <property type="entry name" value="Globin-like_sf"/>
</dbReference>
<sequence length="92" mass="10197">MPASLYECLGGGQDTVTTSAVNIFYRKILADQRIKHFFDGLDMGQQIIKKKGYLLRSFGVFPKSVARSVARNLCIKNFLSITLAGLGRDGRI</sequence>
<comment type="caution">
    <text evidence="1">The sequence shown here is derived from an EMBL/GenBank/DDBJ whole genome shotgun (WGS) entry which is preliminary data.</text>
</comment>
<dbReference type="Proteomes" id="UP000054854">
    <property type="component" value="Unassembled WGS sequence"/>
</dbReference>
<dbReference type="SUPFAM" id="SSF46458">
    <property type="entry name" value="Globin-like"/>
    <property type="match status" value="1"/>
</dbReference>
<evidence type="ECO:0000313" key="1">
    <source>
        <dbReference type="EMBL" id="KTC93601.1"/>
    </source>
</evidence>
<dbReference type="Gene3D" id="1.10.490.10">
    <property type="entry name" value="Globins"/>
    <property type="match status" value="1"/>
</dbReference>
<name>A0ABR5QX86_9GAMM</name>
<protein>
    <submittedName>
        <fullName evidence="1">Hemoglobin (Protozoan/cyanobacterial globin family)</fullName>
    </submittedName>
</protein>
<gene>
    <name evidence="1" type="ORF">Lcin_0181</name>
</gene>
<proteinExistence type="predicted"/>
<evidence type="ECO:0000313" key="2">
    <source>
        <dbReference type="Proteomes" id="UP000054854"/>
    </source>
</evidence>
<accession>A0ABR5QX86</accession>
<dbReference type="InterPro" id="IPR012292">
    <property type="entry name" value="Globin/Proto"/>
</dbReference>
<dbReference type="RefSeq" id="WP_083502696.1">
    <property type="nucleotide sequence ID" value="NZ_CAAAHQ010000011.1"/>
</dbReference>
<keyword evidence="2" id="KW-1185">Reference proteome</keyword>
<dbReference type="EMBL" id="LNXX01000004">
    <property type="protein sequence ID" value="KTC93601.1"/>
    <property type="molecule type" value="Genomic_DNA"/>
</dbReference>
<organism evidence="1 2">
    <name type="scientific">Legionella cincinnatiensis</name>
    <dbReference type="NCBI Taxonomy" id="28085"/>
    <lineage>
        <taxon>Bacteria</taxon>
        <taxon>Pseudomonadati</taxon>
        <taxon>Pseudomonadota</taxon>
        <taxon>Gammaproteobacteria</taxon>
        <taxon>Legionellales</taxon>
        <taxon>Legionellaceae</taxon>
        <taxon>Legionella</taxon>
    </lineage>
</organism>